<evidence type="ECO:0000256" key="3">
    <source>
        <dbReference type="SAM" id="MobiDB-lite"/>
    </source>
</evidence>
<dbReference type="InterPro" id="IPR013786">
    <property type="entry name" value="AcylCoA_DH/ox_N"/>
</dbReference>
<keyword evidence="2 5" id="KW-0560">Oxidoreductase</keyword>
<dbReference type="Proteomes" id="UP000020218">
    <property type="component" value="Unassembled WGS sequence"/>
</dbReference>
<dbReference type="GO" id="GO:0000062">
    <property type="term" value="F:fatty-acyl-CoA binding"/>
    <property type="evidence" value="ECO:0007669"/>
    <property type="project" value="TreeGrafter"/>
</dbReference>
<feature type="compositionally biased region" description="Basic residues" evidence="3">
    <location>
        <begin position="51"/>
        <end position="60"/>
    </location>
</feature>
<keyword evidence="6" id="KW-1185">Reference proteome</keyword>
<dbReference type="InterPro" id="IPR037069">
    <property type="entry name" value="AcylCoA_DH/ox_N_sf"/>
</dbReference>
<dbReference type="EC" id="1.3.99.-" evidence="5"/>
<dbReference type="GO" id="GO:0050660">
    <property type="term" value="F:flavin adenine dinucleotide binding"/>
    <property type="evidence" value="ECO:0007669"/>
    <property type="project" value="InterPro"/>
</dbReference>
<feature type="region of interest" description="Disordered" evidence="3">
    <location>
        <begin position="51"/>
        <end position="70"/>
    </location>
</feature>
<feature type="region of interest" description="Disordered" evidence="3">
    <location>
        <begin position="166"/>
        <end position="202"/>
    </location>
</feature>
<dbReference type="STRING" id="1454001.AW08_02047"/>
<keyword evidence="1" id="KW-0809">Transit peptide</keyword>
<evidence type="ECO:0000313" key="6">
    <source>
        <dbReference type="Proteomes" id="UP000020218"/>
    </source>
</evidence>
<evidence type="ECO:0000313" key="5">
    <source>
        <dbReference type="EMBL" id="EXI67491.1"/>
    </source>
</evidence>
<protein>
    <submittedName>
        <fullName evidence="5">Acyl-CoA dehydrogenase</fullName>
        <ecNumber evidence="5">1.3.99.-</ecNumber>
    </submittedName>
</protein>
<dbReference type="GO" id="GO:0046949">
    <property type="term" value="P:fatty-acyl-CoA biosynthetic process"/>
    <property type="evidence" value="ECO:0007669"/>
    <property type="project" value="TreeGrafter"/>
</dbReference>
<feature type="domain" description="Acyl-CoA dehydrogenase/oxidase N-terminal" evidence="4">
    <location>
        <begin position="20"/>
        <end position="131"/>
    </location>
</feature>
<dbReference type="InterPro" id="IPR009100">
    <property type="entry name" value="AcylCoA_DH/oxidase_NM_dom_sf"/>
</dbReference>
<comment type="caution">
    <text evidence="5">The sequence shown here is derived from an EMBL/GenBank/DDBJ whole genome shotgun (WGS) entry which is preliminary data.</text>
</comment>
<dbReference type="EMBL" id="JFAX01000010">
    <property type="protein sequence ID" value="EXI67491.1"/>
    <property type="molecule type" value="Genomic_DNA"/>
</dbReference>
<evidence type="ECO:0000256" key="2">
    <source>
        <dbReference type="ARBA" id="ARBA00023002"/>
    </source>
</evidence>
<reference evidence="5" key="1">
    <citation type="submission" date="2014-02" db="EMBL/GenBank/DDBJ databases">
        <title>Expanding our view of genomic diversity in Candidatus Accumulibacter clades.</title>
        <authorList>
            <person name="Skennerton C.T."/>
            <person name="Barr J.J."/>
            <person name="Slater F.R."/>
            <person name="Bond P.L."/>
            <person name="Tyson G.W."/>
        </authorList>
    </citation>
    <scope>NUCLEOTIDE SEQUENCE [LARGE SCALE GENOMIC DNA]</scope>
</reference>
<proteinExistence type="predicted"/>
<dbReference type="Gene3D" id="1.10.540.10">
    <property type="entry name" value="Acyl-CoA dehydrogenase/oxidase, N-terminal domain"/>
    <property type="match status" value="1"/>
</dbReference>
<dbReference type="PANTHER" id="PTHR42807">
    <property type="entry name" value="GLUTARYL-COA DEHYDROGENASE, MITOCHONDRIAL"/>
    <property type="match status" value="1"/>
</dbReference>
<evidence type="ECO:0000259" key="4">
    <source>
        <dbReference type="Pfam" id="PF02771"/>
    </source>
</evidence>
<dbReference type="GO" id="GO:0004361">
    <property type="term" value="F:glutaryl-CoA dehydrogenase activity"/>
    <property type="evidence" value="ECO:0007669"/>
    <property type="project" value="TreeGrafter"/>
</dbReference>
<dbReference type="Pfam" id="PF02771">
    <property type="entry name" value="Acyl-CoA_dh_N"/>
    <property type="match status" value="1"/>
</dbReference>
<accession>A0A011MY67</accession>
<dbReference type="SUPFAM" id="SSF56645">
    <property type="entry name" value="Acyl-CoA dehydrogenase NM domain-like"/>
    <property type="match status" value="1"/>
</dbReference>
<organism evidence="5 6">
    <name type="scientific">Candidatus Accumulibacter adjunctus</name>
    <dbReference type="NCBI Taxonomy" id="1454001"/>
    <lineage>
        <taxon>Bacteria</taxon>
        <taxon>Pseudomonadati</taxon>
        <taxon>Pseudomonadota</taxon>
        <taxon>Betaproteobacteria</taxon>
        <taxon>Candidatus Accumulibacter</taxon>
    </lineage>
</organism>
<name>A0A011MY67_9PROT</name>
<gene>
    <name evidence="5" type="primary">mmgC_3</name>
    <name evidence="5" type="ORF">AW08_02047</name>
</gene>
<sequence>MAKAPCRWNDPLRLDAQLGEDERMIRDATRDYCQGRRMPHVTEAFLQRAQRPRRVPRNGRTRPAWPDHPGQVWRRRAQPVSYGLIAREIERVDSGCRSMMSVQSSLVMLPIFRFASEALKRRDLPQLATGEWIGCVGLTEPHHGSNPGSMETRPRAVDGGYRPHRGARPAEQPGGETNVCGSAPGRRPWRLPPGHAAGNTCHRPDGARYGAWTIAGGLQLPWPAGRIDGGSALGQYSRMTR</sequence>
<dbReference type="GO" id="GO:0033539">
    <property type="term" value="P:fatty acid beta-oxidation using acyl-CoA dehydrogenase"/>
    <property type="evidence" value="ECO:0007669"/>
    <property type="project" value="TreeGrafter"/>
</dbReference>
<dbReference type="AlphaFoldDB" id="A0A011MY67"/>
<evidence type="ECO:0000256" key="1">
    <source>
        <dbReference type="ARBA" id="ARBA00022946"/>
    </source>
</evidence>
<dbReference type="PANTHER" id="PTHR42807:SF1">
    <property type="entry name" value="GLUTARYL-COA DEHYDROGENASE, MITOCHONDRIAL"/>
    <property type="match status" value="1"/>
</dbReference>
<dbReference type="InterPro" id="IPR052033">
    <property type="entry name" value="Glutaryl-CoA_DH_mitochondrial"/>
</dbReference>